<dbReference type="PRINTS" id="PR00155">
    <property type="entry name" value="AMICYANIN"/>
</dbReference>
<dbReference type="GO" id="GO:0042597">
    <property type="term" value="C:periplasmic space"/>
    <property type="evidence" value="ECO:0007669"/>
    <property type="project" value="UniProtKB-SubCell"/>
</dbReference>
<dbReference type="Pfam" id="PF00127">
    <property type="entry name" value="Copper-bind"/>
    <property type="match status" value="1"/>
</dbReference>
<evidence type="ECO:0000256" key="7">
    <source>
        <dbReference type="NCBIfam" id="TIGR02375"/>
    </source>
</evidence>
<dbReference type="InterPro" id="IPR001235">
    <property type="entry name" value="Copper_blue_Plastocyanin"/>
</dbReference>
<dbReference type="GO" id="GO:0005507">
    <property type="term" value="F:copper ion binding"/>
    <property type="evidence" value="ECO:0007669"/>
    <property type="project" value="UniProtKB-UniRule"/>
</dbReference>
<dbReference type="Gene3D" id="2.60.40.420">
    <property type="entry name" value="Cupredoxins - blue copper proteins"/>
    <property type="match status" value="1"/>
</dbReference>
<evidence type="ECO:0000256" key="5">
    <source>
        <dbReference type="ARBA" id="ARBA00022982"/>
    </source>
</evidence>
<name>A0A6I3KEQ6_9HYPH</name>
<dbReference type="AlphaFoldDB" id="A0A6I3KEQ6"/>
<feature type="chain" id="PRO_5026121240" description="Pseudoazurin" evidence="9">
    <location>
        <begin position="24"/>
        <end position="147"/>
    </location>
</feature>
<evidence type="ECO:0000256" key="4">
    <source>
        <dbReference type="ARBA" id="ARBA00022764"/>
    </source>
</evidence>
<keyword evidence="12" id="KW-1185">Reference proteome</keyword>
<comment type="caution">
    <text evidence="11">The sequence shown here is derived from an EMBL/GenBank/DDBJ whole genome shotgun (WGS) entry which is preliminary data.</text>
</comment>
<evidence type="ECO:0000313" key="12">
    <source>
        <dbReference type="Proteomes" id="UP000440694"/>
    </source>
</evidence>
<keyword evidence="3 8" id="KW-0479">Metal-binding</keyword>
<evidence type="ECO:0000256" key="1">
    <source>
        <dbReference type="ARBA" id="ARBA00004418"/>
    </source>
</evidence>
<dbReference type="InterPro" id="IPR002386">
    <property type="entry name" value="Amicyanin/Pseudoazurin"/>
</dbReference>
<dbReference type="GO" id="GO:0009055">
    <property type="term" value="F:electron transfer activity"/>
    <property type="evidence" value="ECO:0007669"/>
    <property type="project" value="InterPro"/>
</dbReference>
<keyword evidence="6 8" id="KW-0186">Copper</keyword>
<evidence type="ECO:0000256" key="2">
    <source>
        <dbReference type="ARBA" id="ARBA00022448"/>
    </source>
</evidence>
<reference evidence="11 12" key="1">
    <citation type="submission" date="2019-11" db="EMBL/GenBank/DDBJ databases">
        <title>Identification of a novel strain.</title>
        <authorList>
            <person name="Xu Q."/>
            <person name="Wang G."/>
        </authorList>
    </citation>
    <scope>NUCLEOTIDE SEQUENCE [LARGE SCALE GENOMIC DNA]</scope>
    <source>
        <strain evidence="12">xq</strain>
    </source>
</reference>
<evidence type="ECO:0000259" key="10">
    <source>
        <dbReference type="Pfam" id="PF00127"/>
    </source>
</evidence>
<feature type="binding site" evidence="8">
    <location>
        <position position="102"/>
    </location>
    <ligand>
        <name>Cu cation</name>
        <dbReference type="ChEBI" id="CHEBI:23378"/>
    </ligand>
</feature>
<dbReference type="Proteomes" id="UP000440694">
    <property type="component" value="Unassembled WGS sequence"/>
</dbReference>
<feature type="domain" description="Blue (type 1) copper" evidence="10">
    <location>
        <begin position="30"/>
        <end position="115"/>
    </location>
</feature>
<proteinExistence type="predicted"/>
<feature type="binding site" evidence="8">
    <location>
        <position position="110"/>
    </location>
    <ligand>
        <name>Cu cation</name>
        <dbReference type="ChEBI" id="CHEBI:23378"/>
    </ligand>
</feature>
<comment type="cofactor">
    <cofactor evidence="8">
        <name>Cu cation</name>
        <dbReference type="ChEBI" id="CHEBI:23378"/>
    </cofactor>
    <text evidence="8">Binds 1 copper ion per subunit.</text>
</comment>
<feature type="binding site" evidence="8">
    <location>
        <position position="64"/>
    </location>
    <ligand>
        <name>Cu cation</name>
        <dbReference type="ChEBI" id="CHEBI:23378"/>
    </ligand>
</feature>
<dbReference type="SUPFAM" id="SSF49503">
    <property type="entry name" value="Cupredoxins"/>
    <property type="match status" value="1"/>
</dbReference>
<dbReference type="InterPro" id="IPR000923">
    <property type="entry name" value="BlueCu_1"/>
</dbReference>
<keyword evidence="9" id="KW-0732">Signal</keyword>
<dbReference type="NCBIfam" id="TIGR02375">
    <property type="entry name" value="pseudoazurin"/>
    <property type="match status" value="1"/>
</dbReference>
<dbReference type="EMBL" id="WMBQ01000001">
    <property type="protein sequence ID" value="MTD92813.1"/>
    <property type="molecule type" value="Genomic_DNA"/>
</dbReference>
<dbReference type="InterPro" id="IPR012745">
    <property type="entry name" value="Pseudoazurin"/>
</dbReference>
<feature type="signal peptide" evidence="9">
    <location>
        <begin position="1"/>
        <end position="23"/>
    </location>
</feature>
<dbReference type="RefSeq" id="WP_154737404.1">
    <property type="nucleotide sequence ID" value="NZ_WMBQ01000001.1"/>
</dbReference>
<dbReference type="CDD" id="cd04218">
    <property type="entry name" value="Pseudoazurin"/>
    <property type="match status" value="1"/>
</dbReference>
<sequence>MKFVTLTSIAALTVALSSFAALAAEHEIKIKNTNGKGKFMVFEPDFLKVAPGDTVKFVLVDKNHNAEAITEVWPEGVEPLKGEMNQDAEFVVEKPGFYGIKCHPHFTMGMVALIVAGEPTNKAQLDAFKAPGGAKKRWDELVKQITP</sequence>
<keyword evidence="4" id="KW-0574">Periplasm</keyword>
<keyword evidence="5" id="KW-0249">Electron transport</keyword>
<feature type="binding site" evidence="8">
    <location>
        <position position="105"/>
    </location>
    <ligand>
        <name>Cu cation</name>
        <dbReference type="ChEBI" id="CHEBI:23378"/>
    </ligand>
</feature>
<evidence type="ECO:0000256" key="3">
    <source>
        <dbReference type="ARBA" id="ARBA00022723"/>
    </source>
</evidence>
<evidence type="ECO:0000256" key="6">
    <source>
        <dbReference type="ARBA" id="ARBA00023008"/>
    </source>
</evidence>
<evidence type="ECO:0000256" key="9">
    <source>
        <dbReference type="SAM" id="SignalP"/>
    </source>
</evidence>
<dbReference type="PRINTS" id="PR00156">
    <property type="entry name" value="COPPERBLUE"/>
</dbReference>
<protein>
    <recommendedName>
        <fullName evidence="7">Pseudoazurin</fullName>
    </recommendedName>
</protein>
<evidence type="ECO:0000256" key="8">
    <source>
        <dbReference type="PIRSR" id="PIRSR602386-1"/>
    </source>
</evidence>
<comment type="subcellular location">
    <subcellularLocation>
        <location evidence="1">Periplasm</location>
    </subcellularLocation>
</comment>
<dbReference type="InterPro" id="IPR008972">
    <property type="entry name" value="Cupredoxin"/>
</dbReference>
<gene>
    <name evidence="11" type="ORF">GIW81_00515</name>
</gene>
<evidence type="ECO:0000313" key="11">
    <source>
        <dbReference type="EMBL" id="MTD92813.1"/>
    </source>
</evidence>
<accession>A0A6I3KEQ6</accession>
<keyword evidence="2" id="KW-0813">Transport</keyword>
<organism evidence="11 12">
    <name type="scientific">Hyphomicrobium album</name>
    <dbReference type="NCBI Taxonomy" id="2665159"/>
    <lineage>
        <taxon>Bacteria</taxon>
        <taxon>Pseudomonadati</taxon>
        <taxon>Pseudomonadota</taxon>
        <taxon>Alphaproteobacteria</taxon>
        <taxon>Hyphomicrobiales</taxon>
        <taxon>Hyphomicrobiaceae</taxon>
        <taxon>Hyphomicrobium</taxon>
    </lineage>
</organism>